<evidence type="ECO:0000256" key="6">
    <source>
        <dbReference type="ARBA" id="ARBA00022692"/>
    </source>
</evidence>
<evidence type="ECO:0000313" key="15">
    <source>
        <dbReference type="EMBL" id="EAR28218.1"/>
    </source>
</evidence>
<keyword evidence="8 15" id="KW-0418">Kinase</keyword>
<dbReference type="InterPro" id="IPR052023">
    <property type="entry name" value="Histidine_kinase_KdpD"/>
</dbReference>
<evidence type="ECO:0000256" key="11">
    <source>
        <dbReference type="ARBA" id="ARBA00023012"/>
    </source>
</evidence>
<feature type="domain" description="Histidine kinase" evidence="14">
    <location>
        <begin position="129"/>
        <end position="340"/>
    </location>
</feature>
<evidence type="ECO:0000256" key="10">
    <source>
        <dbReference type="ARBA" id="ARBA00022989"/>
    </source>
</evidence>
<feature type="transmembrane region" description="Helical" evidence="13">
    <location>
        <begin position="40"/>
        <end position="73"/>
    </location>
</feature>
<dbReference type="InterPro" id="IPR025201">
    <property type="entry name" value="KdpD_TM"/>
</dbReference>
<keyword evidence="11" id="KW-0902">Two-component regulatory system</keyword>
<sequence length="344" mass="37974">MLFDLKNDSMTSGLISFTILVATISISILADFMNLPKTGLLLILQLAVVMVAFASNRLTAVISSFICAMAFNYFFTAPRYSFHMSDATDIADMLFFLIVALLTSQVASYIHLKRQELKQVQLRASILLSVSHDLRTPLASIIGSLTTVETYKPQLSEQQCDELINGALLQTHRLHNYIENLLQATKIQHKQLQITLSHNALFSICQEVEKRAESPRLHLINANEPIMVQAQASLLEQAIFNLVDNALKYSPDDQPVHLFLIKNKNRVEISINDQGTGISPDLIDTIFDSFVSVRIGDKGYGGSGLGLTVAKGIVEAHQGQLTIVPSKTGCCMQISLPIAEEITQ</sequence>
<comment type="caution">
    <text evidence="15">The sequence shown here is derived from an EMBL/GenBank/DDBJ whole genome shotgun (WGS) entry which is preliminary data.</text>
</comment>
<dbReference type="EMBL" id="AAOH01000004">
    <property type="protein sequence ID" value="EAR28218.1"/>
    <property type="molecule type" value="Genomic_DNA"/>
</dbReference>
<dbReference type="AlphaFoldDB" id="A4CA10"/>
<dbReference type="Pfam" id="PF02518">
    <property type="entry name" value="HATPase_c"/>
    <property type="match status" value="1"/>
</dbReference>
<protein>
    <recommendedName>
        <fullName evidence="3">histidine kinase</fullName>
        <ecNumber evidence="3">2.7.13.3</ecNumber>
    </recommendedName>
</protein>
<keyword evidence="6 13" id="KW-0812">Transmembrane</keyword>
<dbReference type="HOGENOM" id="CLU_000445_89_5_6"/>
<keyword evidence="5" id="KW-0808">Transferase</keyword>
<dbReference type="GO" id="GO:0005524">
    <property type="term" value="F:ATP binding"/>
    <property type="evidence" value="ECO:0007669"/>
    <property type="project" value="UniProtKB-KW"/>
</dbReference>
<dbReference type="GO" id="GO:0005886">
    <property type="term" value="C:plasma membrane"/>
    <property type="evidence" value="ECO:0007669"/>
    <property type="project" value="TreeGrafter"/>
</dbReference>
<dbReference type="PRINTS" id="PR00344">
    <property type="entry name" value="BCTRLSENSOR"/>
</dbReference>
<dbReference type="InterPro" id="IPR005467">
    <property type="entry name" value="His_kinase_dom"/>
</dbReference>
<comment type="catalytic activity">
    <reaction evidence="1">
        <text>ATP + protein L-histidine = ADP + protein N-phospho-L-histidine.</text>
        <dbReference type="EC" id="2.7.13.3"/>
    </reaction>
</comment>
<evidence type="ECO:0000256" key="13">
    <source>
        <dbReference type="SAM" id="Phobius"/>
    </source>
</evidence>
<dbReference type="PANTHER" id="PTHR45569:SF1">
    <property type="entry name" value="SENSOR PROTEIN KDPD"/>
    <property type="match status" value="1"/>
</dbReference>
<dbReference type="Proteomes" id="UP000006201">
    <property type="component" value="Unassembled WGS sequence"/>
</dbReference>
<comment type="subcellular location">
    <subcellularLocation>
        <location evidence="2">Membrane</location>
        <topology evidence="2">Multi-pass membrane protein</topology>
    </subcellularLocation>
</comment>
<dbReference type="InterPro" id="IPR003661">
    <property type="entry name" value="HisK_dim/P_dom"/>
</dbReference>
<evidence type="ECO:0000256" key="4">
    <source>
        <dbReference type="ARBA" id="ARBA00022553"/>
    </source>
</evidence>
<keyword evidence="7" id="KW-0547">Nucleotide-binding</keyword>
<dbReference type="InterPro" id="IPR003594">
    <property type="entry name" value="HATPase_dom"/>
</dbReference>
<dbReference type="SUPFAM" id="SSF47384">
    <property type="entry name" value="Homodimeric domain of signal transducing histidine kinase"/>
    <property type="match status" value="1"/>
</dbReference>
<keyword evidence="4" id="KW-0597">Phosphoprotein</keyword>
<dbReference type="eggNOG" id="COG2205">
    <property type="taxonomic scope" value="Bacteria"/>
</dbReference>
<dbReference type="Gene3D" id="3.30.565.10">
    <property type="entry name" value="Histidine kinase-like ATPase, C-terminal domain"/>
    <property type="match status" value="1"/>
</dbReference>
<evidence type="ECO:0000256" key="2">
    <source>
        <dbReference type="ARBA" id="ARBA00004141"/>
    </source>
</evidence>
<dbReference type="OrthoDB" id="9806130at2"/>
<dbReference type="InterPro" id="IPR004358">
    <property type="entry name" value="Sig_transdc_His_kin-like_C"/>
</dbReference>
<organism evidence="15 16">
    <name type="scientific">Pseudoalteromonas tunicata D2</name>
    <dbReference type="NCBI Taxonomy" id="87626"/>
    <lineage>
        <taxon>Bacteria</taxon>
        <taxon>Pseudomonadati</taxon>
        <taxon>Pseudomonadota</taxon>
        <taxon>Gammaproteobacteria</taxon>
        <taxon>Alteromonadales</taxon>
        <taxon>Pseudoalteromonadaceae</taxon>
        <taxon>Pseudoalteromonas</taxon>
    </lineage>
</organism>
<keyword evidence="9" id="KW-0067">ATP-binding</keyword>
<dbReference type="Pfam" id="PF13493">
    <property type="entry name" value="DUF4118"/>
    <property type="match status" value="1"/>
</dbReference>
<dbReference type="EC" id="2.7.13.3" evidence="3"/>
<dbReference type="SMART" id="SM00388">
    <property type="entry name" value="HisKA"/>
    <property type="match status" value="1"/>
</dbReference>
<reference evidence="15 16" key="1">
    <citation type="submission" date="2006-02" db="EMBL/GenBank/DDBJ databases">
        <authorList>
            <person name="Moran M.A."/>
            <person name="Kjelleberg S."/>
            <person name="Egan S."/>
            <person name="Saunders N."/>
            <person name="Thomas T."/>
            <person name="Ferriera S."/>
            <person name="Johnson J."/>
            <person name="Kravitz S."/>
            <person name="Halpern A."/>
            <person name="Remington K."/>
            <person name="Beeson K."/>
            <person name="Tran B."/>
            <person name="Rogers Y.-H."/>
            <person name="Friedman R."/>
            <person name="Venter J.C."/>
        </authorList>
    </citation>
    <scope>NUCLEOTIDE SEQUENCE [LARGE SCALE GENOMIC DNA]</scope>
    <source>
        <strain evidence="15 16">D2</strain>
    </source>
</reference>
<name>A4CA10_9GAMM</name>
<evidence type="ECO:0000256" key="5">
    <source>
        <dbReference type="ARBA" id="ARBA00022679"/>
    </source>
</evidence>
<dbReference type="InterPro" id="IPR038318">
    <property type="entry name" value="KdpD_sf"/>
</dbReference>
<feature type="transmembrane region" description="Helical" evidence="13">
    <location>
        <begin position="12"/>
        <end position="33"/>
    </location>
</feature>
<accession>A4CA10</accession>
<dbReference type="SUPFAM" id="SSF55874">
    <property type="entry name" value="ATPase domain of HSP90 chaperone/DNA topoisomerase II/histidine kinase"/>
    <property type="match status" value="1"/>
</dbReference>
<evidence type="ECO:0000256" key="3">
    <source>
        <dbReference type="ARBA" id="ARBA00012438"/>
    </source>
</evidence>
<dbReference type="GO" id="GO:0000155">
    <property type="term" value="F:phosphorelay sensor kinase activity"/>
    <property type="evidence" value="ECO:0007669"/>
    <property type="project" value="InterPro"/>
</dbReference>
<dbReference type="CDD" id="cd00082">
    <property type="entry name" value="HisKA"/>
    <property type="match status" value="1"/>
</dbReference>
<evidence type="ECO:0000259" key="14">
    <source>
        <dbReference type="PROSITE" id="PS50109"/>
    </source>
</evidence>
<dbReference type="Pfam" id="PF00512">
    <property type="entry name" value="HisKA"/>
    <property type="match status" value="1"/>
</dbReference>
<dbReference type="SMART" id="SM00387">
    <property type="entry name" value="HATPase_c"/>
    <property type="match status" value="1"/>
</dbReference>
<dbReference type="PANTHER" id="PTHR45569">
    <property type="entry name" value="SENSOR PROTEIN KDPD"/>
    <property type="match status" value="1"/>
</dbReference>
<evidence type="ECO:0000256" key="1">
    <source>
        <dbReference type="ARBA" id="ARBA00000085"/>
    </source>
</evidence>
<proteinExistence type="predicted"/>
<evidence type="ECO:0000256" key="12">
    <source>
        <dbReference type="ARBA" id="ARBA00023136"/>
    </source>
</evidence>
<keyword evidence="16" id="KW-1185">Reference proteome</keyword>
<evidence type="ECO:0000256" key="9">
    <source>
        <dbReference type="ARBA" id="ARBA00022840"/>
    </source>
</evidence>
<gene>
    <name evidence="15" type="ORF">PTD2_20422</name>
</gene>
<evidence type="ECO:0000256" key="7">
    <source>
        <dbReference type="ARBA" id="ARBA00022741"/>
    </source>
</evidence>
<dbReference type="Gene3D" id="1.20.120.620">
    <property type="entry name" value="Backbone structure of the membrane domain of e. Coli histidine kinase receptor kdpd"/>
    <property type="match status" value="1"/>
</dbReference>
<dbReference type="STRING" id="87626.PTD2_20422"/>
<keyword evidence="10 13" id="KW-1133">Transmembrane helix</keyword>
<keyword evidence="12 13" id="KW-0472">Membrane</keyword>
<dbReference type="InterPro" id="IPR036890">
    <property type="entry name" value="HATPase_C_sf"/>
</dbReference>
<dbReference type="PROSITE" id="PS50109">
    <property type="entry name" value="HIS_KIN"/>
    <property type="match status" value="1"/>
</dbReference>
<dbReference type="InterPro" id="IPR036097">
    <property type="entry name" value="HisK_dim/P_sf"/>
</dbReference>
<feature type="transmembrane region" description="Helical" evidence="13">
    <location>
        <begin position="93"/>
        <end position="112"/>
    </location>
</feature>
<dbReference type="Gene3D" id="1.10.287.130">
    <property type="match status" value="1"/>
</dbReference>
<evidence type="ECO:0000313" key="16">
    <source>
        <dbReference type="Proteomes" id="UP000006201"/>
    </source>
</evidence>
<evidence type="ECO:0000256" key="8">
    <source>
        <dbReference type="ARBA" id="ARBA00022777"/>
    </source>
</evidence>